<feature type="compositionally biased region" description="Low complexity" evidence="1">
    <location>
        <begin position="36"/>
        <end position="47"/>
    </location>
</feature>
<evidence type="ECO:0000313" key="2">
    <source>
        <dbReference type="EMBL" id="PNG90224.1"/>
    </source>
</evidence>
<proteinExistence type="predicted"/>
<dbReference type="AlphaFoldDB" id="A0A2J7YQD9"/>
<dbReference type="PROSITE" id="PS51257">
    <property type="entry name" value="PROKAR_LIPOPROTEIN"/>
    <property type="match status" value="1"/>
</dbReference>
<accession>A0A2J7YQD9</accession>
<keyword evidence="3" id="KW-1185">Reference proteome</keyword>
<comment type="caution">
    <text evidence="2">The sequence shown here is derived from an EMBL/GenBank/DDBJ whole genome shotgun (WGS) entry which is preliminary data.</text>
</comment>
<sequence>MEDIMSKRAILAVTAAVALTTVVVAGCSGSGGGSHSGSKATSGSSSAQRPGPAPTESNPPGDIPDNQVYVAYRPPAGGFTVKVPEGWARSSAHGTTTFSDKLNKVEILRSSAGTAPTVQSVKADMVPALRRQASHFSLGSVTTVHRKAGQAIRITYQTDSAPDPVTGKAVRDSVERYVFFHNGREAVLTLTGPTGADNVDPWRVVSDSLRWQ</sequence>
<organism evidence="2 3">
    <name type="scientific">Streptomyces malaysiensis</name>
    <dbReference type="NCBI Taxonomy" id="92644"/>
    <lineage>
        <taxon>Bacteria</taxon>
        <taxon>Bacillati</taxon>
        <taxon>Actinomycetota</taxon>
        <taxon>Actinomycetes</taxon>
        <taxon>Kitasatosporales</taxon>
        <taxon>Streptomycetaceae</taxon>
        <taxon>Streptomyces</taxon>
        <taxon>Streptomyces violaceusniger group</taxon>
    </lineage>
</organism>
<feature type="region of interest" description="Disordered" evidence="1">
    <location>
        <begin position="29"/>
        <end position="67"/>
    </location>
</feature>
<gene>
    <name evidence="2" type="ORF">SMF913_25689</name>
</gene>
<name>A0A2J7YQD9_STRMQ</name>
<evidence type="ECO:0000256" key="1">
    <source>
        <dbReference type="SAM" id="MobiDB-lite"/>
    </source>
</evidence>
<evidence type="ECO:0000313" key="3">
    <source>
        <dbReference type="Proteomes" id="UP000236520"/>
    </source>
</evidence>
<protein>
    <recommendedName>
        <fullName evidence="4">Lipoprotein</fullName>
    </recommendedName>
</protein>
<reference evidence="2 3" key="1">
    <citation type="submission" date="2015-09" db="EMBL/GenBank/DDBJ databases">
        <title>Genome sequence, genome mining and natural product profiling of a biocontrol bacterium Streptomyces malaysiensis F913.</title>
        <authorList>
            <person name="Xu Y."/>
            <person name="Wei J."/>
            <person name="Xie J."/>
            <person name="Li T."/>
            <person name="Zhou Z."/>
        </authorList>
    </citation>
    <scope>NUCLEOTIDE SEQUENCE [LARGE SCALE GENOMIC DNA]</scope>
    <source>
        <strain evidence="2 3">F913</strain>
    </source>
</reference>
<evidence type="ECO:0008006" key="4">
    <source>
        <dbReference type="Google" id="ProtNLM"/>
    </source>
</evidence>
<dbReference type="Proteomes" id="UP000236520">
    <property type="component" value="Unassembled WGS sequence"/>
</dbReference>
<dbReference type="EMBL" id="LJIW01000002">
    <property type="protein sequence ID" value="PNG90224.1"/>
    <property type="molecule type" value="Genomic_DNA"/>
</dbReference>